<gene>
    <name evidence="1" type="ORF">LSINAPIS_LOCUS15344</name>
</gene>
<name>A0A5E4R5H8_9NEOP</name>
<organism evidence="1 2">
    <name type="scientific">Leptidea sinapis</name>
    <dbReference type="NCBI Taxonomy" id="189913"/>
    <lineage>
        <taxon>Eukaryota</taxon>
        <taxon>Metazoa</taxon>
        <taxon>Ecdysozoa</taxon>
        <taxon>Arthropoda</taxon>
        <taxon>Hexapoda</taxon>
        <taxon>Insecta</taxon>
        <taxon>Pterygota</taxon>
        <taxon>Neoptera</taxon>
        <taxon>Endopterygota</taxon>
        <taxon>Lepidoptera</taxon>
        <taxon>Glossata</taxon>
        <taxon>Ditrysia</taxon>
        <taxon>Papilionoidea</taxon>
        <taxon>Pieridae</taxon>
        <taxon>Dismorphiinae</taxon>
        <taxon>Leptidea</taxon>
    </lineage>
</organism>
<dbReference type="AlphaFoldDB" id="A0A5E4R5H8"/>
<sequence>MFTRRTTEPSLFVDKRVATPPVSDSSVCFDAFLLVKVFLLRILYFQRIVAVLLRFLEVRRKLEYNFFGAPATGKRPDS</sequence>
<evidence type="ECO:0000313" key="2">
    <source>
        <dbReference type="Proteomes" id="UP000324832"/>
    </source>
</evidence>
<proteinExistence type="predicted"/>
<evidence type="ECO:0000313" key="1">
    <source>
        <dbReference type="EMBL" id="VVD05890.1"/>
    </source>
</evidence>
<dbReference type="EMBL" id="FZQP02007036">
    <property type="protein sequence ID" value="VVD05890.1"/>
    <property type="molecule type" value="Genomic_DNA"/>
</dbReference>
<keyword evidence="2" id="KW-1185">Reference proteome</keyword>
<accession>A0A5E4R5H8</accession>
<dbReference type="Proteomes" id="UP000324832">
    <property type="component" value="Unassembled WGS sequence"/>
</dbReference>
<reference evidence="1 2" key="1">
    <citation type="submission" date="2017-07" db="EMBL/GenBank/DDBJ databases">
        <authorList>
            <person name="Talla V."/>
            <person name="Backstrom N."/>
        </authorList>
    </citation>
    <scope>NUCLEOTIDE SEQUENCE [LARGE SCALE GENOMIC DNA]</scope>
</reference>
<protein>
    <submittedName>
        <fullName evidence="1">Uncharacterized protein</fullName>
    </submittedName>
</protein>